<dbReference type="InterPro" id="IPR021848">
    <property type="entry name" value="HODM_asu-like"/>
</dbReference>
<evidence type="ECO:0000256" key="1">
    <source>
        <dbReference type="SAM" id="MobiDB-lite"/>
    </source>
</evidence>
<dbReference type="Pfam" id="PF11927">
    <property type="entry name" value="HODM_asu-like"/>
    <property type="match status" value="1"/>
</dbReference>
<feature type="transmembrane region" description="Helical" evidence="2">
    <location>
        <begin position="17"/>
        <end position="39"/>
    </location>
</feature>
<dbReference type="AlphaFoldDB" id="A0A1V6NFJ7"/>
<dbReference type="Proteomes" id="UP000191408">
    <property type="component" value="Unassembled WGS sequence"/>
</dbReference>
<name>A0A1V6NFJ7_PENPO</name>
<keyword evidence="2" id="KW-1133">Transmembrane helix</keyword>
<keyword evidence="2" id="KW-0812">Transmembrane</keyword>
<organism evidence="3 4">
    <name type="scientific">Penicillium polonicum</name>
    <dbReference type="NCBI Taxonomy" id="60169"/>
    <lineage>
        <taxon>Eukaryota</taxon>
        <taxon>Fungi</taxon>
        <taxon>Dikarya</taxon>
        <taxon>Ascomycota</taxon>
        <taxon>Pezizomycotina</taxon>
        <taxon>Eurotiomycetes</taxon>
        <taxon>Eurotiomycetidae</taxon>
        <taxon>Eurotiales</taxon>
        <taxon>Aspergillaceae</taxon>
        <taxon>Penicillium</taxon>
    </lineage>
</organism>
<dbReference type="STRING" id="60169.A0A1V6NFJ7"/>
<reference evidence="4" key="1">
    <citation type="journal article" date="2017" name="Nat. Microbiol.">
        <title>Global analysis of biosynthetic gene clusters reveals vast potential of secondary metabolite production in Penicillium species.</title>
        <authorList>
            <person name="Nielsen J.C."/>
            <person name="Grijseels S."/>
            <person name="Prigent S."/>
            <person name="Ji B."/>
            <person name="Dainat J."/>
            <person name="Nielsen K.F."/>
            <person name="Frisvad J.C."/>
            <person name="Workman M."/>
            <person name="Nielsen J."/>
        </authorList>
    </citation>
    <scope>NUCLEOTIDE SEQUENCE [LARGE SCALE GENOMIC DNA]</scope>
    <source>
        <strain evidence="4">IBT 4502</strain>
    </source>
</reference>
<gene>
    <name evidence="3" type="ORF">PENPOL_c009G03641</name>
</gene>
<feature type="compositionally biased region" description="Basic and acidic residues" evidence="1">
    <location>
        <begin position="96"/>
        <end position="119"/>
    </location>
</feature>
<evidence type="ECO:0000313" key="4">
    <source>
        <dbReference type="Proteomes" id="UP000191408"/>
    </source>
</evidence>
<proteinExistence type="predicted"/>
<accession>A0A1V6NFJ7</accession>
<feature type="region of interest" description="Disordered" evidence="1">
    <location>
        <begin position="60"/>
        <end position="129"/>
    </location>
</feature>
<evidence type="ECO:0000256" key="2">
    <source>
        <dbReference type="SAM" id="Phobius"/>
    </source>
</evidence>
<dbReference type="EMBL" id="MDYM01000009">
    <property type="protein sequence ID" value="OQD63332.1"/>
    <property type="molecule type" value="Genomic_DNA"/>
</dbReference>
<dbReference type="OrthoDB" id="5043642at2759"/>
<sequence length="464" mass="53048">MAWYSILPSELTHLEIWAARIFFFLGLITIGPWAFLVFLDATIWLYRMILWEVPWIGGRARGRQRPRAPSLNERPGGQRRAFGLRGVETDTGDSEGGDRDDSPWSKKERDRDDPGKENTKTTCSDNKTSPIIPLKGFNWEETEQLQFRPFKGKDKYNLTMALENLDPSELLPMDKTYKDRLALRKSVLEQHHDIVVAINNDQTPEEDPRIRPAISELYNFVLETYLPTRYPSMFKLNTESSIFQNLVTGTTWPTTLSPTMPAIQALEILSQTVDDDFLILLPELSPDAEEQPKYVLQAYAACFPSGFNTRKKLGLRLVDIHVPVPRYREKIERSMDRFFGRLQVGKFVKRINWSITIETGLFAAFSGTHAVAGKKEEAIEPGELNVDQTVLRCERQTLHRLPVSKALVFTIHTYAYPVRQIKDEGCGEDLANAIDGLKRGNVPEMHAYKKGDVWGEALKDFLRS</sequence>
<comment type="caution">
    <text evidence="3">The sequence shown here is derived from an EMBL/GenBank/DDBJ whole genome shotgun (WGS) entry which is preliminary data.</text>
</comment>
<feature type="compositionally biased region" description="Polar residues" evidence="1">
    <location>
        <begin position="120"/>
        <end position="129"/>
    </location>
</feature>
<evidence type="ECO:0000313" key="3">
    <source>
        <dbReference type="EMBL" id="OQD63332.1"/>
    </source>
</evidence>
<protein>
    <submittedName>
        <fullName evidence="3">Uncharacterized protein</fullName>
    </submittedName>
</protein>
<keyword evidence="2" id="KW-0472">Membrane</keyword>
<keyword evidence="4" id="KW-1185">Reference proteome</keyword>